<dbReference type="Proteomes" id="UP001324427">
    <property type="component" value="Unassembled WGS sequence"/>
</dbReference>
<protein>
    <submittedName>
        <fullName evidence="2">Uncharacterized protein</fullName>
    </submittedName>
</protein>
<feature type="region of interest" description="Disordered" evidence="1">
    <location>
        <begin position="1"/>
        <end position="30"/>
    </location>
</feature>
<evidence type="ECO:0000313" key="2">
    <source>
        <dbReference type="EMBL" id="KAK4539486.1"/>
    </source>
</evidence>
<feature type="region of interest" description="Disordered" evidence="1">
    <location>
        <begin position="66"/>
        <end position="89"/>
    </location>
</feature>
<comment type="caution">
    <text evidence="2">The sequence shown here is derived from an EMBL/GenBank/DDBJ whole genome shotgun (WGS) entry which is preliminary data.</text>
</comment>
<proteinExistence type="predicted"/>
<sequence>MSTDYSPQMRTPILSPPTTGPQPPPPAPTQLALRSLARSVAAFERGGKRDDAVILCKQLEAMLSSEKGEAKRMVQEGMSSLTPKRVSTDDDIAVAERELTYSILRMENSINAMPDKSKQAPYQKQLSTLKELRAAYCKRQLGAVNGSRGTV</sequence>
<organism evidence="2 3">
    <name type="scientific">Oleoguttula mirabilis</name>
    <dbReference type="NCBI Taxonomy" id="1507867"/>
    <lineage>
        <taxon>Eukaryota</taxon>
        <taxon>Fungi</taxon>
        <taxon>Dikarya</taxon>
        <taxon>Ascomycota</taxon>
        <taxon>Pezizomycotina</taxon>
        <taxon>Dothideomycetes</taxon>
        <taxon>Dothideomycetidae</taxon>
        <taxon>Mycosphaerellales</taxon>
        <taxon>Teratosphaeriaceae</taxon>
        <taxon>Oleoguttula</taxon>
    </lineage>
</organism>
<reference evidence="2 3" key="1">
    <citation type="submission" date="2021-11" db="EMBL/GenBank/DDBJ databases">
        <title>Black yeast isolated from Biological Soil Crust.</title>
        <authorList>
            <person name="Kurbessoian T."/>
        </authorList>
    </citation>
    <scope>NUCLEOTIDE SEQUENCE [LARGE SCALE GENOMIC DNA]</scope>
    <source>
        <strain evidence="2 3">CCFEE 5522</strain>
    </source>
</reference>
<accession>A0AAV9J4E2</accession>
<dbReference type="EMBL" id="JAVFHQ010000092">
    <property type="protein sequence ID" value="KAK4539486.1"/>
    <property type="molecule type" value="Genomic_DNA"/>
</dbReference>
<evidence type="ECO:0000256" key="1">
    <source>
        <dbReference type="SAM" id="MobiDB-lite"/>
    </source>
</evidence>
<keyword evidence="3" id="KW-1185">Reference proteome</keyword>
<gene>
    <name evidence="2" type="ORF">LTR36_010884</name>
</gene>
<evidence type="ECO:0000313" key="3">
    <source>
        <dbReference type="Proteomes" id="UP001324427"/>
    </source>
</evidence>
<feature type="compositionally biased region" description="Pro residues" evidence="1">
    <location>
        <begin position="14"/>
        <end position="28"/>
    </location>
</feature>
<name>A0AAV9J4E2_9PEZI</name>
<dbReference type="AlphaFoldDB" id="A0AAV9J4E2"/>